<evidence type="ECO:0000313" key="5">
    <source>
        <dbReference type="Proteomes" id="UP000294937"/>
    </source>
</evidence>
<evidence type="ECO:0000256" key="2">
    <source>
        <dbReference type="SAM" id="SignalP"/>
    </source>
</evidence>
<evidence type="ECO:0000259" key="3">
    <source>
        <dbReference type="Pfam" id="PF16472"/>
    </source>
</evidence>
<dbReference type="SUPFAM" id="SSF69304">
    <property type="entry name" value="Tricorn protease N-terminal domain"/>
    <property type="match status" value="1"/>
</dbReference>
<dbReference type="Pfam" id="PF16472">
    <property type="entry name" value="DUF5050"/>
    <property type="match status" value="1"/>
</dbReference>
<dbReference type="InterPro" id="IPR011659">
    <property type="entry name" value="WD40"/>
</dbReference>
<dbReference type="PANTHER" id="PTHR36842:SF1">
    <property type="entry name" value="PROTEIN TOLB"/>
    <property type="match status" value="1"/>
</dbReference>
<dbReference type="PANTHER" id="PTHR36842">
    <property type="entry name" value="PROTEIN TOLB HOMOLOG"/>
    <property type="match status" value="1"/>
</dbReference>
<comment type="caution">
    <text evidence="4">The sequence shown here is derived from an EMBL/GenBank/DDBJ whole genome shotgun (WGS) entry which is preliminary data.</text>
</comment>
<reference evidence="4 5" key="1">
    <citation type="submission" date="2019-03" db="EMBL/GenBank/DDBJ databases">
        <title>Genomic Encyclopedia of Type Strains, Phase IV (KMG-IV): sequencing the most valuable type-strain genomes for metagenomic binning, comparative biology and taxonomic classification.</title>
        <authorList>
            <person name="Goeker M."/>
        </authorList>
    </citation>
    <scope>NUCLEOTIDE SEQUENCE [LARGE SCALE GENOMIC DNA]</scope>
    <source>
        <strain evidence="4 5">DSM 45707</strain>
    </source>
</reference>
<dbReference type="AlphaFoldDB" id="A0A4V2UUU0"/>
<dbReference type="EMBL" id="SMAG01000009">
    <property type="protein sequence ID" value="TCS93147.1"/>
    <property type="molecule type" value="Genomic_DNA"/>
</dbReference>
<accession>A0A4V2UUU0</accession>
<comment type="similarity">
    <text evidence="1">Belongs to the TolB family.</text>
</comment>
<feature type="chain" id="PRO_5020474813" evidence="2">
    <location>
        <begin position="26"/>
        <end position="314"/>
    </location>
</feature>
<feature type="domain" description="Prolow-density lipoprotein receptor-related protein 1-like beta-propeller" evidence="3">
    <location>
        <begin position="156"/>
        <end position="278"/>
    </location>
</feature>
<keyword evidence="5" id="KW-1185">Reference proteome</keyword>
<dbReference type="Gene3D" id="2.120.10.30">
    <property type="entry name" value="TolB, C-terminal domain"/>
    <property type="match status" value="2"/>
</dbReference>
<sequence>MRKTVGIVCAFILSSSLLLPNSVHASDSKQIFFSGGPLYKTGIYKMSEETTKMEKVLDGNYVDVSPDGKKLAFIKEDSLYISQVDGKNLVRLTNNQFPVYDASPRWSPNSKKIVFSRSDGNIYTIQVDSKKITNLTKTDETIINSEPDWSPDGSKIIFHSNRTDRSHLYVMNANGSNVKQLTGLHNDESSEYSAHFSPNGKKIIFGRAGHGNADIYIMNADGSSQINLTKDFDQAVATPIWSPDGKKILYTINNPEDSSNSSLYTMNPNGSGKAKMKLDLPYANPYAWQSVEVKANDEKSGFEKTIDYISNLFF</sequence>
<dbReference type="InterPro" id="IPR011042">
    <property type="entry name" value="6-blade_b-propeller_TolB-like"/>
</dbReference>
<feature type="signal peptide" evidence="2">
    <location>
        <begin position="1"/>
        <end position="25"/>
    </location>
</feature>
<name>A0A4V2UUU0_9BACL</name>
<protein>
    <submittedName>
        <fullName evidence="4">WD40 repeat protein</fullName>
    </submittedName>
</protein>
<dbReference type="Proteomes" id="UP000294937">
    <property type="component" value="Unassembled WGS sequence"/>
</dbReference>
<organism evidence="4 5">
    <name type="scientific">Hazenella coriacea</name>
    <dbReference type="NCBI Taxonomy" id="1179467"/>
    <lineage>
        <taxon>Bacteria</taxon>
        <taxon>Bacillati</taxon>
        <taxon>Bacillota</taxon>
        <taxon>Bacilli</taxon>
        <taxon>Bacillales</taxon>
        <taxon>Thermoactinomycetaceae</taxon>
        <taxon>Hazenella</taxon>
    </lineage>
</organism>
<evidence type="ECO:0000256" key="1">
    <source>
        <dbReference type="ARBA" id="ARBA00009820"/>
    </source>
</evidence>
<proteinExistence type="inferred from homology"/>
<dbReference type="InterPro" id="IPR032485">
    <property type="entry name" value="LRP1-like_beta_prop"/>
</dbReference>
<evidence type="ECO:0000313" key="4">
    <source>
        <dbReference type="EMBL" id="TCS93147.1"/>
    </source>
</evidence>
<keyword evidence="2" id="KW-0732">Signal</keyword>
<dbReference type="Pfam" id="PF07676">
    <property type="entry name" value="PD40"/>
    <property type="match status" value="1"/>
</dbReference>
<dbReference type="RefSeq" id="WP_165875975.1">
    <property type="nucleotide sequence ID" value="NZ_SMAG01000009.1"/>
</dbReference>
<gene>
    <name evidence="4" type="ORF">EDD58_10989</name>
</gene>